<evidence type="ECO:0000256" key="8">
    <source>
        <dbReference type="ARBA" id="ARBA00023242"/>
    </source>
</evidence>
<dbReference type="SUPFAM" id="SSF57716">
    <property type="entry name" value="Glucocorticoid receptor-like (DNA-binding domain)"/>
    <property type="match status" value="1"/>
</dbReference>
<reference evidence="16" key="1">
    <citation type="submission" date="2022-11" db="EMBL/GenBank/DDBJ databases">
        <authorList>
            <person name="Kikuchi T."/>
        </authorList>
    </citation>
    <scope>NUCLEOTIDE SEQUENCE</scope>
    <source>
        <strain evidence="16">PS1010</strain>
    </source>
</reference>
<dbReference type="GO" id="GO:0046872">
    <property type="term" value="F:metal ion binding"/>
    <property type="evidence" value="ECO:0007669"/>
    <property type="project" value="UniProtKB-KW"/>
</dbReference>
<dbReference type="SMART" id="SM00132">
    <property type="entry name" value="LIM"/>
    <property type="match status" value="2"/>
</dbReference>
<dbReference type="PROSITE" id="PS50023">
    <property type="entry name" value="LIM_DOMAIN_2"/>
    <property type="match status" value="2"/>
</dbReference>
<gene>
    <name evidence="16" type="ORF">CAMP_LOCUS19070</name>
</gene>
<evidence type="ECO:0000256" key="13">
    <source>
        <dbReference type="SAM" id="SignalP"/>
    </source>
</evidence>
<feature type="compositionally biased region" description="Acidic residues" evidence="12">
    <location>
        <begin position="302"/>
        <end position="312"/>
    </location>
</feature>
<evidence type="ECO:0000256" key="4">
    <source>
        <dbReference type="ARBA" id="ARBA00022833"/>
    </source>
</evidence>
<keyword evidence="4 10" id="KW-0862">Zinc</keyword>
<feature type="chain" id="PRO_5040448191" evidence="13">
    <location>
        <begin position="17"/>
        <end position="441"/>
    </location>
</feature>
<evidence type="ECO:0000256" key="2">
    <source>
        <dbReference type="ARBA" id="ARBA00022723"/>
    </source>
</evidence>
<evidence type="ECO:0000256" key="6">
    <source>
        <dbReference type="ARBA" id="ARBA00023125"/>
    </source>
</evidence>
<evidence type="ECO:0000313" key="17">
    <source>
        <dbReference type="Proteomes" id="UP001152747"/>
    </source>
</evidence>
<dbReference type="OrthoDB" id="9990008at2759"/>
<dbReference type="PANTHER" id="PTHR24208:SF168">
    <property type="entry name" value="PROTEIN APTEROUS"/>
    <property type="match status" value="1"/>
</dbReference>
<feature type="domain" description="LIM zinc-binding" evidence="14">
    <location>
        <begin position="160"/>
        <end position="221"/>
    </location>
</feature>
<feature type="compositionally biased region" description="Low complexity" evidence="12">
    <location>
        <begin position="408"/>
        <end position="419"/>
    </location>
</feature>
<dbReference type="GO" id="GO:0045944">
    <property type="term" value="P:positive regulation of transcription by RNA polymerase II"/>
    <property type="evidence" value="ECO:0007669"/>
    <property type="project" value="UniProtKB-ARBA"/>
</dbReference>
<dbReference type="GO" id="GO:0000977">
    <property type="term" value="F:RNA polymerase II transcription regulatory region sequence-specific DNA binding"/>
    <property type="evidence" value="ECO:0007669"/>
    <property type="project" value="TreeGrafter"/>
</dbReference>
<feature type="region of interest" description="Disordered" evidence="12">
    <location>
        <begin position="294"/>
        <end position="323"/>
    </location>
</feature>
<dbReference type="GO" id="GO:0045664">
    <property type="term" value="P:regulation of neuron differentiation"/>
    <property type="evidence" value="ECO:0007669"/>
    <property type="project" value="UniProtKB-ARBA"/>
</dbReference>
<comment type="subcellular location">
    <subcellularLocation>
        <location evidence="1 9 11">Nucleus</location>
    </subcellularLocation>
</comment>
<dbReference type="SUPFAM" id="SSF46689">
    <property type="entry name" value="Homeodomain-like"/>
    <property type="match status" value="1"/>
</dbReference>
<evidence type="ECO:0000259" key="14">
    <source>
        <dbReference type="PROSITE" id="PS50023"/>
    </source>
</evidence>
<accession>A0A9P1NCX0</accession>
<dbReference type="InterPro" id="IPR001781">
    <property type="entry name" value="Znf_LIM"/>
</dbReference>
<dbReference type="SMART" id="SM00389">
    <property type="entry name" value="HOX"/>
    <property type="match status" value="1"/>
</dbReference>
<name>A0A9P1NCX0_9PELO</name>
<dbReference type="EMBL" id="CANHGI010000006">
    <property type="protein sequence ID" value="CAI5456433.1"/>
    <property type="molecule type" value="Genomic_DNA"/>
</dbReference>
<dbReference type="AlphaFoldDB" id="A0A9P1NCX0"/>
<protein>
    <submittedName>
        <fullName evidence="16">Uncharacterized protein</fullName>
    </submittedName>
</protein>
<dbReference type="InterPro" id="IPR009057">
    <property type="entry name" value="Homeodomain-like_sf"/>
</dbReference>
<dbReference type="PROSITE" id="PS00027">
    <property type="entry name" value="HOMEOBOX_1"/>
    <property type="match status" value="1"/>
</dbReference>
<dbReference type="Gene3D" id="1.10.10.60">
    <property type="entry name" value="Homeodomain-like"/>
    <property type="match status" value="1"/>
</dbReference>
<keyword evidence="5 10" id="KW-0440">LIM domain</keyword>
<dbReference type="Pfam" id="PF00412">
    <property type="entry name" value="LIM"/>
    <property type="match status" value="2"/>
</dbReference>
<dbReference type="Proteomes" id="UP001152747">
    <property type="component" value="Unassembled WGS sequence"/>
</dbReference>
<dbReference type="PANTHER" id="PTHR24208">
    <property type="entry name" value="LIM/HOMEOBOX PROTEIN LHX"/>
    <property type="match status" value="1"/>
</dbReference>
<dbReference type="Pfam" id="PF00046">
    <property type="entry name" value="Homeodomain"/>
    <property type="match status" value="1"/>
</dbReference>
<dbReference type="Gene3D" id="2.10.110.10">
    <property type="entry name" value="Cysteine Rich Protein"/>
    <property type="match status" value="2"/>
</dbReference>
<dbReference type="FunFam" id="2.10.110.10:FF:000136">
    <property type="entry name" value="LIM domain family"/>
    <property type="match status" value="1"/>
</dbReference>
<organism evidence="16 17">
    <name type="scientific">Caenorhabditis angaria</name>
    <dbReference type="NCBI Taxonomy" id="860376"/>
    <lineage>
        <taxon>Eukaryota</taxon>
        <taxon>Metazoa</taxon>
        <taxon>Ecdysozoa</taxon>
        <taxon>Nematoda</taxon>
        <taxon>Chromadorea</taxon>
        <taxon>Rhabditida</taxon>
        <taxon>Rhabditina</taxon>
        <taxon>Rhabditomorpha</taxon>
        <taxon>Rhabditoidea</taxon>
        <taxon>Rhabditidae</taxon>
        <taxon>Peloderinae</taxon>
        <taxon>Caenorhabditis</taxon>
    </lineage>
</organism>
<dbReference type="GO" id="GO:0005634">
    <property type="term" value="C:nucleus"/>
    <property type="evidence" value="ECO:0007669"/>
    <property type="project" value="UniProtKB-SubCell"/>
</dbReference>
<evidence type="ECO:0000256" key="9">
    <source>
        <dbReference type="PROSITE-ProRule" id="PRU00108"/>
    </source>
</evidence>
<feature type="DNA-binding region" description="Homeobox" evidence="9">
    <location>
        <begin position="319"/>
        <end position="378"/>
    </location>
</feature>
<dbReference type="InterPro" id="IPR050453">
    <property type="entry name" value="LIM_Homeobox_TF"/>
</dbReference>
<feature type="signal peptide" evidence="13">
    <location>
        <begin position="1"/>
        <end position="16"/>
    </location>
</feature>
<comment type="caution">
    <text evidence="16">The sequence shown here is derived from an EMBL/GenBank/DDBJ whole genome shotgun (WGS) entry which is preliminary data.</text>
</comment>
<evidence type="ECO:0000256" key="1">
    <source>
        <dbReference type="ARBA" id="ARBA00004123"/>
    </source>
</evidence>
<evidence type="ECO:0000256" key="7">
    <source>
        <dbReference type="ARBA" id="ARBA00023155"/>
    </source>
</evidence>
<evidence type="ECO:0000256" key="12">
    <source>
        <dbReference type="SAM" id="MobiDB-lite"/>
    </source>
</evidence>
<feature type="domain" description="Homeobox" evidence="15">
    <location>
        <begin position="317"/>
        <end position="377"/>
    </location>
</feature>
<dbReference type="GO" id="GO:0050877">
    <property type="term" value="P:nervous system process"/>
    <property type="evidence" value="ECO:0007669"/>
    <property type="project" value="UniProtKB-ARBA"/>
</dbReference>
<keyword evidence="3" id="KW-0677">Repeat</keyword>
<dbReference type="GO" id="GO:0007409">
    <property type="term" value="P:axonogenesis"/>
    <property type="evidence" value="ECO:0007669"/>
    <property type="project" value="UniProtKB-ARBA"/>
</dbReference>
<proteinExistence type="predicted"/>
<evidence type="ECO:0000256" key="11">
    <source>
        <dbReference type="RuleBase" id="RU000682"/>
    </source>
</evidence>
<keyword evidence="17" id="KW-1185">Reference proteome</keyword>
<dbReference type="PROSITE" id="PS00478">
    <property type="entry name" value="LIM_DOMAIN_1"/>
    <property type="match status" value="1"/>
</dbReference>
<dbReference type="FunFam" id="1.10.10.60:FF:000027">
    <property type="entry name" value="LIM/homeobox protein Lhx9"/>
    <property type="match status" value="1"/>
</dbReference>
<dbReference type="GO" id="GO:0000981">
    <property type="term" value="F:DNA-binding transcription factor activity, RNA polymerase II-specific"/>
    <property type="evidence" value="ECO:0007669"/>
    <property type="project" value="InterPro"/>
</dbReference>
<keyword evidence="6 9" id="KW-0238">DNA-binding</keyword>
<dbReference type="InterPro" id="IPR001356">
    <property type="entry name" value="HD"/>
</dbReference>
<keyword evidence="8 9" id="KW-0539">Nucleus</keyword>
<keyword evidence="13" id="KW-0732">Signal</keyword>
<dbReference type="CDD" id="cd00086">
    <property type="entry name" value="homeodomain"/>
    <property type="match status" value="1"/>
</dbReference>
<evidence type="ECO:0000256" key="3">
    <source>
        <dbReference type="ARBA" id="ARBA00022737"/>
    </source>
</evidence>
<evidence type="ECO:0000259" key="15">
    <source>
        <dbReference type="PROSITE" id="PS50071"/>
    </source>
</evidence>
<feature type="region of interest" description="Disordered" evidence="12">
    <location>
        <begin position="406"/>
        <end position="429"/>
    </location>
</feature>
<keyword evidence="2 10" id="KW-0479">Metal-binding</keyword>
<dbReference type="InterPro" id="IPR017970">
    <property type="entry name" value="Homeobox_CS"/>
</dbReference>
<keyword evidence="7 9" id="KW-0371">Homeobox</keyword>
<evidence type="ECO:0000313" key="16">
    <source>
        <dbReference type="EMBL" id="CAI5456433.1"/>
    </source>
</evidence>
<evidence type="ECO:0000256" key="5">
    <source>
        <dbReference type="ARBA" id="ARBA00023038"/>
    </source>
</evidence>
<sequence length="441" mass="49693">MSSLFTAAAVAAAVSSMTNTTVEELKQCSTSIADTVLLPYQHILNNQNQNHNGAFTNSTNQLLGLTQQEDANQYLARLLMLDMLYVTTNGKETITQVPKCEILDENFLKQDSPQQFHLLSVQSPSTTNSLTGSIIESLLPSALDFKSIQQSQQPRSQHPLTCTACTFAINDAITAYIDDHPYHMSCVRCSTCEFSMGFEETCFLRDGNILCRADYMKKFRKVCDKCDIPIRPDDIVMKVRDAIFHIACFQCHICGVALAKGDMFTMSAQKHIFCHAHYDIICNTVLRDEAPIAERPTREVSEEPEEFPDDDSQSNNNRSKRMRTSFKHHQLRTMKQYFNLNHNPDAKDLKQLAQKTGLTKRVLQVWFQNARAKYRRSIQNRDGGQLSPGMHQTLIGMDNQQIGFEHLSSSSNHSSDYNSTLATPPDSSSEYYDNGATLVSL</sequence>
<evidence type="ECO:0000256" key="10">
    <source>
        <dbReference type="PROSITE-ProRule" id="PRU00125"/>
    </source>
</evidence>
<feature type="domain" description="LIM zinc-binding" evidence="14">
    <location>
        <begin position="222"/>
        <end position="284"/>
    </location>
</feature>
<feature type="compositionally biased region" description="Polar residues" evidence="12">
    <location>
        <begin position="420"/>
        <end position="429"/>
    </location>
</feature>
<dbReference type="PROSITE" id="PS50071">
    <property type="entry name" value="HOMEOBOX_2"/>
    <property type="match status" value="1"/>
</dbReference>